<feature type="compositionally biased region" description="Low complexity" evidence="1">
    <location>
        <begin position="300"/>
        <end position="316"/>
    </location>
</feature>
<reference evidence="2 4" key="1">
    <citation type="submission" date="2018-07" db="EMBL/GenBank/DDBJ databases">
        <title>Brachybacterium saurashtrense DSM 23186 genome sequence.</title>
        <authorList>
            <person name="Guo L."/>
        </authorList>
    </citation>
    <scope>NUCLEOTIDE SEQUENCE [LARGE SCALE GENOMIC DNA]</scope>
    <source>
        <strain evidence="2 4">DSM 23186</strain>
    </source>
</reference>
<dbReference type="RefSeq" id="WP_115412454.1">
    <property type="nucleotide sequence ID" value="NZ_CP031356.1"/>
</dbReference>
<protein>
    <recommendedName>
        <fullName evidence="6">Anti-sigma factor</fullName>
    </recommendedName>
</protein>
<gene>
    <name evidence="2" type="ORF">DWV08_03040</name>
    <name evidence="3" type="ORF">DXU92_08170</name>
</gene>
<dbReference type="KEGG" id="bsau:DWV08_03040"/>
<feature type="compositionally biased region" description="Low complexity" evidence="1">
    <location>
        <begin position="493"/>
        <end position="503"/>
    </location>
</feature>
<evidence type="ECO:0008006" key="6">
    <source>
        <dbReference type="Google" id="ProtNLM"/>
    </source>
</evidence>
<evidence type="ECO:0000313" key="3">
    <source>
        <dbReference type="EMBL" id="RRR23313.1"/>
    </source>
</evidence>
<evidence type="ECO:0000256" key="1">
    <source>
        <dbReference type="SAM" id="MobiDB-lite"/>
    </source>
</evidence>
<dbReference type="Proteomes" id="UP000282185">
    <property type="component" value="Unassembled WGS sequence"/>
</dbReference>
<feature type="region of interest" description="Disordered" evidence="1">
    <location>
        <begin position="108"/>
        <end position="129"/>
    </location>
</feature>
<name>A0A345YL99_9MICO</name>
<evidence type="ECO:0000313" key="5">
    <source>
        <dbReference type="Proteomes" id="UP000282185"/>
    </source>
</evidence>
<dbReference type="Proteomes" id="UP000254236">
    <property type="component" value="Chromosome"/>
</dbReference>
<organism evidence="3 5">
    <name type="scientific">Brachybacterium saurashtrense</name>
    <dbReference type="NCBI Taxonomy" id="556288"/>
    <lineage>
        <taxon>Bacteria</taxon>
        <taxon>Bacillati</taxon>
        <taxon>Actinomycetota</taxon>
        <taxon>Actinomycetes</taxon>
        <taxon>Micrococcales</taxon>
        <taxon>Dermabacteraceae</taxon>
        <taxon>Brachybacterium</taxon>
    </lineage>
</organism>
<sequence length="519" mass="53734">MGSEAGTGEMPAIPEDTIDLGLRVDPLRTLLRRTAGGDQRAAAALVDVLGARVHGLAVHMTGSAARAEKLTVSVLRSCLRDAAELAASGLPGEAAVLDRARRAAVATHPRGDVRSLAGPGPAEDRTSDRREAEVLRVLLELPPAGRALVESAAQGRFAATGQARRRAAVALADVLEALVPLGGPRDPETRGLGALDALALADVEERRRLRELTGSPETAGIHRHAIEAAARLALLTAVPPSRDLRPAVLEGFVARPAPSPAEPAYGGTYATPVLGTDSQRRRVGPPAHAGMLHPGGAGGAAATPDAPGAAPQSMGLQGAGLQGAGQESAEQQGAPVFAFRAADEKQRSRRSRRARRREARRPGPARASWVSRSAAVLGLLAVAVLSVLLLDAHRDLDEAREFSAGWVQGTMAPDARLVHGISDNGTWQAVLSEEGVALRAEGVAGHEGEVLELWSDEDGTPRSLGVLELSAEGTVEFLSPEQASSLFVTREMAPGSGSGAPSSRMVATLEPADQEPASS</sequence>
<feature type="region of interest" description="Disordered" evidence="1">
    <location>
        <begin position="259"/>
        <end position="366"/>
    </location>
</feature>
<dbReference type="EMBL" id="QSWH01000003">
    <property type="protein sequence ID" value="RRR23313.1"/>
    <property type="molecule type" value="Genomic_DNA"/>
</dbReference>
<dbReference type="Gene3D" id="1.10.1740.10">
    <property type="match status" value="1"/>
</dbReference>
<feature type="compositionally biased region" description="Basic residues" evidence="1">
    <location>
        <begin position="347"/>
        <end position="359"/>
    </location>
</feature>
<dbReference type="AlphaFoldDB" id="A0A345YL99"/>
<keyword evidence="4" id="KW-1185">Reference proteome</keyword>
<reference evidence="3 5" key="2">
    <citation type="submission" date="2018-08" db="EMBL/GenBank/DDBJ databases">
        <title>Brachybacterium saurashtrense DSM 23186.</title>
        <authorList>
            <person name="Li Y."/>
        </authorList>
    </citation>
    <scope>NUCLEOTIDE SEQUENCE [LARGE SCALE GENOMIC DNA]</scope>
    <source>
        <strain evidence="3 5">DSM 23186</strain>
    </source>
</reference>
<feature type="compositionally biased region" description="Low complexity" evidence="1">
    <location>
        <begin position="324"/>
        <end position="334"/>
    </location>
</feature>
<proteinExistence type="predicted"/>
<dbReference type="EMBL" id="CP031356">
    <property type="protein sequence ID" value="AXK44701.1"/>
    <property type="molecule type" value="Genomic_DNA"/>
</dbReference>
<feature type="region of interest" description="Disordered" evidence="1">
    <location>
        <begin position="491"/>
        <end position="519"/>
    </location>
</feature>
<accession>A0A345YL99</accession>
<evidence type="ECO:0000313" key="2">
    <source>
        <dbReference type="EMBL" id="AXK44701.1"/>
    </source>
</evidence>
<dbReference type="OrthoDB" id="4790251at2"/>
<evidence type="ECO:0000313" key="4">
    <source>
        <dbReference type="Proteomes" id="UP000254236"/>
    </source>
</evidence>